<gene>
    <name evidence="2" type="ORF">A2633_01975</name>
</gene>
<organism evidence="2 3">
    <name type="scientific">Candidatus Sungbacteria bacterium RIFCSPHIGHO2_01_FULL_47_32</name>
    <dbReference type="NCBI Taxonomy" id="1802264"/>
    <lineage>
        <taxon>Bacteria</taxon>
        <taxon>Candidatus Sungiibacteriota</taxon>
    </lineage>
</organism>
<protein>
    <submittedName>
        <fullName evidence="2">Uncharacterized protein</fullName>
    </submittedName>
</protein>
<proteinExistence type="predicted"/>
<keyword evidence="1" id="KW-0472">Membrane</keyword>
<comment type="caution">
    <text evidence="2">The sequence shown here is derived from an EMBL/GenBank/DDBJ whole genome shotgun (WGS) entry which is preliminary data.</text>
</comment>
<evidence type="ECO:0000313" key="2">
    <source>
        <dbReference type="EMBL" id="OGZ94352.1"/>
    </source>
</evidence>
<evidence type="ECO:0000313" key="3">
    <source>
        <dbReference type="Proteomes" id="UP000177152"/>
    </source>
</evidence>
<keyword evidence="1" id="KW-0812">Transmembrane</keyword>
<dbReference type="EMBL" id="MHQC01000037">
    <property type="protein sequence ID" value="OGZ94352.1"/>
    <property type="molecule type" value="Genomic_DNA"/>
</dbReference>
<name>A0A1G2K4K6_9BACT</name>
<keyword evidence="1" id="KW-1133">Transmembrane helix</keyword>
<evidence type="ECO:0000256" key="1">
    <source>
        <dbReference type="SAM" id="Phobius"/>
    </source>
</evidence>
<feature type="transmembrane region" description="Helical" evidence="1">
    <location>
        <begin position="12"/>
        <end position="30"/>
    </location>
</feature>
<dbReference type="Proteomes" id="UP000177152">
    <property type="component" value="Unassembled WGS sequence"/>
</dbReference>
<dbReference type="AlphaFoldDB" id="A0A1G2K4K6"/>
<sequence length="138" mass="14929">MIEGVSKEIRIHHIIAMLLGAGLLFVGMQVPQVSRSTNAQIIVQVGGAAFGPETFIRTTGSPNIFTRSFTVSNPVVNFFLRIENGDGSHSKVDSAVIPLNGVVVLSPSDDNNINRRPALFDEVSFHAIILSSLKFKLI</sequence>
<accession>A0A1G2K4K6</accession>
<reference evidence="2 3" key="1">
    <citation type="journal article" date="2016" name="Nat. Commun.">
        <title>Thousands of microbial genomes shed light on interconnected biogeochemical processes in an aquifer system.</title>
        <authorList>
            <person name="Anantharaman K."/>
            <person name="Brown C.T."/>
            <person name="Hug L.A."/>
            <person name="Sharon I."/>
            <person name="Castelle C.J."/>
            <person name="Probst A.J."/>
            <person name="Thomas B.C."/>
            <person name="Singh A."/>
            <person name="Wilkins M.J."/>
            <person name="Karaoz U."/>
            <person name="Brodie E.L."/>
            <person name="Williams K.H."/>
            <person name="Hubbard S.S."/>
            <person name="Banfield J.F."/>
        </authorList>
    </citation>
    <scope>NUCLEOTIDE SEQUENCE [LARGE SCALE GENOMIC DNA]</scope>
</reference>